<keyword evidence="3" id="KW-1185">Reference proteome</keyword>
<comment type="caution">
    <text evidence="2">The sequence shown here is derived from an EMBL/GenBank/DDBJ whole genome shotgun (WGS) entry which is preliminary data.</text>
</comment>
<dbReference type="Proteomes" id="UP000078287">
    <property type="component" value="Unassembled WGS sequence"/>
</dbReference>
<gene>
    <name evidence="2" type="ORF">A6A03_00665</name>
</gene>
<dbReference type="PANTHER" id="PTHR21381:SF3">
    <property type="entry name" value="SGC REGION PROTEIN SGCQ-RELATED"/>
    <property type="match status" value="1"/>
</dbReference>
<accession>A0A178MEV0</accession>
<dbReference type="Pfam" id="PF03437">
    <property type="entry name" value="BtpA"/>
    <property type="match status" value="1"/>
</dbReference>
<dbReference type="NCBIfam" id="TIGR00259">
    <property type="entry name" value="thylakoid_BtpA"/>
    <property type="match status" value="1"/>
</dbReference>
<proteinExistence type="inferred from homology"/>
<evidence type="ECO:0000313" key="3">
    <source>
        <dbReference type="Proteomes" id="UP000078287"/>
    </source>
</evidence>
<name>A0A178MEV0_9CHLR</name>
<organism evidence="2 3">
    <name type="scientific">Chloroflexus islandicus</name>
    <dbReference type="NCBI Taxonomy" id="1707952"/>
    <lineage>
        <taxon>Bacteria</taxon>
        <taxon>Bacillati</taxon>
        <taxon>Chloroflexota</taxon>
        <taxon>Chloroflexia</taxon>
        <taxon>Chloroflexales</taxon>
        <taxon>Chloroflexineae</taxon>
        <taxon>Chloroflexaceae</taxon>
        <taxon>Chloroflexus</taxon>
    </lineage>
</organism>
<dbReference type="PANTHER" id="PTHR21381">
    <property type="entry name" value="ZGC:162297"/>
    <property type="match status" value="1"/>
</dbReference>
<dbReference type="SUPFAM" id="SSF51366">
    <property type="entry name" value="Ribulose-phoshate binding barrel"/>
    <property type="match status" value="1"/>
</dbReference>
<dbReference type="InterPro" id="IPR011060">
    <property type="entry name" value="RibuloseP-bd_barrel"/>
</dbReference>
<dbReference type="PIRSF" id="PIRSF005956">
    <property type="entry name" value="BtpA"/>
    <property type="match status" value="1"/>
</dbReference>
<evidence type="ECO:0000313" key="2">
    <source>
        <dbReference type="EMBL" id="OAN47292.1"/>
    </source>
</evidence>
<sequence length="284" mass="30454">MPPLWKEQLDRLRLRDLREIFRTAKPVIGMVHCWPLPGAPGYTGYGMQTIIDHAIRDAEALAEGGCDGLIVENMWDIPFRAGPHVQPESIAAQAVVAHAVRQAVPELPLGINLVHNGGVALLGIAIAAGASFIRVCMFTGAGVWDAGSWDEGCAADLMRRRKELHAESIKIFADVDKKHSVRFPGIDLATHIEWTRFFGADALIISGRMTGDAPDLAKVEQARALAGDTPILLGSGTTEQNIAAFMQVADGVIVGSSIKQDGDIANPVDPNRVRRFVAAARSAG</sequence>
<dbReference type="Gene3D" id="3.20.20.70">
    <property type="entry name" value="Aldolase class I"/>
    <property type="match status" value="1"/>
</dbReference>
<dbReference type="OrthoDB" id="9791357at2"/>
<dbReference type="EMBL" id="LWQS01000038">
    <property type="protein sequence ID" value="OAN47292.1"/>
    <property type="molecule type" value="Genomic_DNA"/>
</dbReference>
<dbReference type="InterPro" id="IPR013785">
    <property type="entry name" value="Aldolase_TIM"/>
</dbReference>
<evidence type="ECO:0000256" key="1">
    <source>
        <dbReference type="ARBA" id="ARBA00006007"/>
    </source>
</evidence>
<protein>
    <submittedName>
        <fullName evidence="2">Photosystem I assembly BtpA</fullName>
    </submittedName>
</protein>
<dbReference type="AlphaFoldDB" id="A0A178MEV0"/>
<dbReference type="InterPro" id="IPR005137">
    <property type="entry name" value="BtpA"/>
</dbReference>
<comment type="similarity">
    <text evidence="1">Belongs to the BtpA family.</text>
</comment>
<dbReference type="RefSeq" id="WP_066784247.1">
    <property type="nucleotide sequence ID" value="NZ_LWQS01000038.1"/>
</dbReference>
<reference evidence="2 3" key="1">
    <citation type="submission" date="2016-04" db="EMBL/GenBank/DDBJ databases">
        <title>Chloroflexus islandicus sp. nov., a thermophilic filamentous anoxygenic phototrophic bacterium from geyser Strokkur (Iceland).</title>
        <authorList>
            <person name="Gaisin V.A."/>
            <person name="Kalashnikov A.M."/>
            <person name="Sukhacheva M.V."/>
            <person name="Grouzdev D.S."/>
            <person name="Ivanov T.M."/>
            <person name="Kuznetsov B."/>
            <person name="Gorlenko V.M."/>
        </authorList>
    </citation>
    <scope>NUCLEOTIDE SEQUENCE [LARGE SCALE GENOMIC DNA]</scope>
    <source>
        <strain evidence="3">isl-2</strain>
    </source>
</reference>